<dbReference type="EMBL" id="SWFS01000361">
    <property type="protein sequence ID" value="KAA8908537.1"/>
    <property type="molecule type" value="Genomic_DNA"/>
</dbReference>
<evidence type="ECO:0000313" key="3">
    <source>
        <dbReference type="Proteomes" id="UP000761534"/>
    </source>
</evidence>
<protein>
    <recommendedName>
        <fullName evidence="1">F-box domain-containing protein</fullName>
    </recommendedName>
</protein>
<feature type="domain" description="F-box" evidence="1">
    <location>
        <begin position="2"/>
        <end position="54"/>
    </location>
</feature>
<dbReference type="AlphaFoldDB" id="A0A642UZN4"/>
<name>A0A642UZN4_9ASCO</name>
<sequence length="106" mass="12894">MECAIERLPTELRLKVFEELRAEDLVSLRLVDKQTKEFAEKFLYCSLDIKYNEREFCYSDGFFKIREDIEKMIRITDVENYSRNGFGFWIRKLYFLGSFETERGYL</sequence>
<reference evidence="2" key="1">
    <citation type="journal article" date="2019" name="G3 (Bethesda)">
        <title>Genome Assemblies of Two Rare Opportunistic Yeast Pathogens: Diutina rugosa (syn. Candida rugosa) and Trichomonascus ciferrii (syn. Candida ciferrii).</title>
        <authorList>
            <person name="Mixao V."/>
            <person name="Saus E."/>
            <person name="Hansen A.P."/>
            <person name="Lass-Florl C."/>
            <person name="Gabaldon T."/>
        </authorList>
    </citation>
    <scope>NUCLEOTIDE SEQUENCE</scope>
    <source>
        <strain evidence="2">CBS 4856</strain>
    </source>
</reference>
<dbReference type="PROSITE" id="PS50181">
    <property type="entry name" value="FBOX"/>
    <property type="match status" value="1"/>
</dbReference>
<gene>
    <name evidence="2" type="ORF">TRICI_004755</name>
</gene>
<dbReference type="InterPro" id="IPR001810">
    <property type="entry name" value="F-box_dom"/>
</dbReference>
<dbReference type="SUPFAM" id="SSF81383">
    <property type="entry name" value="F-box domain"/>
    <property type="match status" value="1"/>
</dbReference>
<dbReference type="VEuPathDB" id="FungiDB:TRICI_004755"/>
<comment type="caution">
    <text evidence="2">The sequence shown here is derived from an EMBL/GenBank/DDBJ whole genome shotgun (WGS) entry which is preliminary data.</text>
</comment>
<dbReference type="Proteomes" id="UP000761534">
    <property type="component" value="Unassembled WGS sequence"/>
</dbReference>
<evidence type="ECO:0000259" key="1">
    <source>
        <dbReference type="PROSITE" id="PS50181"/>
    </source>
</evidence>
<proteinExistence type="predicted"/>
<organism evidence="2 3">
    <name type="scientific">Trichomonascus ciferrii</name>
    <dbReference type="NCBI Taxonomy" id="44093"/>
    <lineage>
        <taxon>Eukaryota</taxon>
        <taxon>Fungi</taxon>
        <taxon>Dikarya</taxon>
        <taxon>Ascomycota</taxon>
        <taxon>Saccharomycotina</taxon>
        <taxon>Dipodascomycetes</taxon>
        <taxon>Dipodascales</taxon>
        <taxon>Trichomonascaceae</taxon>
        <taxon>Trichomonascus</taxon>
        <taxon>Trichomonascus ciferrii complex</taxon>
    </lineage>
</organism>
<dbReference type="InterPro" id="IPR036047">
    <property type="entry name" value="F-box-like_dom_sf"/>
</dbReference>
<accession>A0A642UZN4</accession>
<evidence type="ECO:0000313" key="2">
    <source>
        <dbReference type="EMBL" id="KAA8908537.1"/>
    </source>
</evidence>
<keyword evidence="3" id="KW-1185">Reference proteome</keyword>